<reference evidence="4" key="4">
    <citation type="submission" date="2016-11" db="EMBL/GenBank/DDBJ databases">
        <authorList>
            <person name="Jaros S."/>
            <person name="Januszkiewicz K."/>
            <person name="Wedrychowicz H."/>
        </authorList>
    </citation>
    <scope>NUCLEOTIDE SEQUENCE [LARGE SCALE GENOMIC DNA]</scope>
    <source>
        <strain evidence="4">DSM 1682</strain>
    </source>
</reference>
<gene>
    <name evidence="1" type="ORF">CPRO_10040</name>
    <name evidence="2" type="ORF">SAMN02745151_02226</name>
</gene>
<accession>A0A0X1U6P2</accession>
<sequence length="100" mass="11142">MFESRCGVCCNSCERKEEVKCKGCINMPAPFWGGECKVKSCCENKRLNHCGECMDFPCDMLANMGKDQGFDPNIKLEQCKIWANEETASTVATMTTLGIL</sequence>
<reference evidence="1 3" key="1">
    <citation type="journal article" date="2016" name="Genome Announc.">
        <title>Complete Genome Sequence of the Amino Acid-Fermenting Clostridium propionicum X2 (DSM 1682).</title>
        <authorList>
            <person name="Poehlein A."/>
            <person name="Schlien K."/>
            <person name="Chowdhury N.P."/>
            <person name="Gottschalk G."/>
            <person name="Buckel W."/>
            <person name="Daniel R."/>
        </authorList>
    </citation>
    <scope>NUCLEOTIDE SEQUENCE [LARGE SCALE GENOMIC DNA]</scope>
    <source>
        <strain evidence="1 3">X2</strain>
    </source>
</reference>
<organism evidence="2 4">
    <name type="scientific">Anaerotignum propionicum DSM 1682</name>
    <dbReference type="NCBI Taxonomy" id="991789"/>
    <lineage>
        <taxon>Bacteria</taxon>
        <taxon>Bacillati</taxon>
        <taxon>Bacillota</taxon>
        <taxon>Clostridia</taxon>
        <taxon>Lachnospirales</taxon>
        <taxon>Anaerotignaceae</taxon>
        <taxon>Anaerotignum</taxon>
    </lineage>
</organism>
<evidence type="ECO:0000313" key="3">
    <source>
        <dbReference type="Proteomes" id="UP000068026"/>
    </source>
</evidence>
<dbReference type="EMBL" id="FQUA01000010">
    <property type="protein sequence ID" value="SHE92113.1"/>
    <property type="molecule type" value="Genomic_DNA"/>
</dbReference>
<dbReference type="Proteomes" id="UP000068026">
    <property type="component" value="Chromosome"/>
</dbReference>
<dbReference type="AlphaFoldDB" id="A0A0X1U6P2"/>
<evidence type="ECO:0008006" key="5">
    <source>
        <dbReference type="Google" id="ProtNLM"/>
    </source>
</evidence>
<dbReference type="KEGG" id="cpro:CPRO_10040"/>
<dbReference type="Pfam" id="PF12675">
    <property type="entry name" value="DUF3795"/>
    <property type="match status" value="1"/>
</dbReference>
<reference evidence="3" key="2">
    <citation type="submission" date="2016-01" db="EMBL/GenBank/DDBJ databases">
        <authorList>
            <person name="Poehlein A."/>
            <person name="Schlien K."/>
            <person name="Gottschalk G."/>
            <person name="Buckel W."/>
            <person name="Daniel R."/>
        </authorList>
    </citation>
    <scope>NUCLEOTIDE SEQUENCE [LARGE SCALE GENOMIC DNA]</scope>
    <source>
        <strain evidence="3">X2</strain>
    </source>
</reference>
<reference evidence="2" key="3">
    <citation type="submission" date="2016-11" db="EMBL/GenBank/DDBJ databases">
        <authorList>
            <person name="Varghese N."/>
            <person name="Submissions S."/>
        </authorList>
    </citation>
    <scope>NUCLEOTIDE SEQUENCE</scope>
    <source>
        <strain evidence="2">DSM 1682</strain>
    </source>
</reference>
<dbReference type="OrthoDB" id="9803966at2"/>
<evidence type="ECO:0000313" key="4">
    <source>
        <dbReference type="Proteomes" id="UP000184204"/>
    </source>
</evidence>
<dbReference type="EMBL" id="CP014223">
    <property type="protein sequence ID" value="AMJ40599.1"/>
    <property type="molecule type" value="Genomic_DNA"/>
</dbReference>
<evidence type="ECO:0000313" key="2">
    <source>
        <dbReference type="EMBL" id="SHE92113.1"/>
    </source>
</evidence>
<name>A0A0X1U6P2_ANAPI</name>
<dbReference type="InterPro" id="IPR024227">
    <property type="entry name" value="DUF3795"/>
</dbReference>
<protein>
    <recommendedName>
        <fullName evidence="5">DUF3795 domain-containing protein</fullName>
    </recommendedName>
</protein>
<dbReference type="RefSeq" id="WP_066048520.1">
    <property type="nucleotide sequence ID" value="NZ_CP014223.1"/>
</dbReference>
<proteinExistence type="predicted"/>
<evidence type="ECO:0000313" key="1">
    <source>
        <dbReference type="EMBL" id="AMJ40599.1"/>
    </source>
</evidence>
<dbReference type="Proteomes" id="UP000184204">
    <property type="component" value="Unassembled WGS sequence"/>
</dbReference>
<keyword evidence="3" id="KW-1185">Reference proteome</keyword>